<dbReference type="GO" id="GO:0009451">
    <property type="term" value="P:RNA modification"/>
    <property type="evidence" value="ECO:0007669"/>
    <property type="project" value="InterPro"/>
</dbReference>
<dbReference type="NCBIfam" id="TIGR00756">
    <property type="entry name" value="PPR"/>
    <property type="match status" value="3"/>
</dbReference>
<dbReference type="Pfam" id="PF13041">
    <property type="entry name" value="PPR_2"/>
    <property type="match status" value="2"/>
</dbReference>
<accession>A0A2I0AB56</accession>
<dbReference type="InterPro" id="IPR046848">
    <property type="entry name" value="E_motif"/>
</dbReference>
<dbReference type="GO" id="GO:0003723">
    <property type="term" value="F:RNA binding"/>
    <property type="evidence" value="ECO:0007669"/>
    <property type="project" value="InterPro"/>
</dbReference>
<dbReference type="OrthoDB" id="185373at2759"/>
<dbReference type="GO" id="GO:0016787">
    <property type="term" value="F:hydrolase activity"/>
    <property type="evidence" value="ECO:0007669"/>
    <property type="project" value="UniProtKB-KW"/>
</dbReference>
<evidence type="ECO:0000256" key="2">
    <source>
        <dbReference type="PROSITE-ProRule" id="PRU00708"/>
    </source>
</evidence>
<evidence type="ECO:0000313" key="3">
    <source>
        <dbReference type="EMBL" id="PKA52745.1"/>
    </source>
</evidence>
<sequence length="517" mass="57010">MEHAGDPRTTRCFMQPPSSPRRRRIINFAGCNFTDDDRRHVLCLLHDRAARRRLPEILSHLLRRHALLYYPSLLPDVAAVAASLRRPAFASRLLLLSPEASLSLFNAAIKSISFSPSLEPFRLLSHLRSAGLRPDRQTFAPLLKSSSLLPSLHPGAALHAAALLAGFNSHAAVSIQLVELYTNFGRMSDACKVFDEMPHRETVVWNLMINGFCRNHDLESALRFFTQTTNRNAVTWNTMIAGLARTGRDSEAVRLLMEMWDSGGIEPDDATIVTVLPICARTGNSELGRKIHFYAEKKGLLSSAIHVGNSLIDMYSKCADVASARKVFDEIPRRNVVTWNAMINGLAINGHGAMGLKLFDEMWRRGAAPNASTFVSVLACCAHSGLEEQGREIFLAMAAEYGIKPRAEHYGCMVDLLGRVGKTKEALKMVEEMPMRPSPAVWGALLSACRNAGDGEVAEVAARELAELEPENSGNFVLLANLKAEAAKWDDAEKVWSVMRGMRVWKNTAQSSVTAHG</sequence>
<dbReference type="InterPro" id="IPR011990">
    <property type="entry name" value="TPR-like_helical_dom_sf"/>
</dbReference>
<evidence type="ECO:0000313" key="4">
    <source>
        <dbReference type="Proteomes" id="UP000236161"/>
    </source>
</evidence>
<dbReference type="EC" id="3.4.24.-" evidence="3"/>
<dbReference type="InterPro" id="IPR002885">
    <property type="entry name" value="PPR_rpt"/>
</dbReference>
<dbReference type="Pfam" id="PF20431">
    <property type="entry name" value="E_motif"/>
    <property type="match status" value="1"/>
</dbReference>
<feature type="repeat" description="PPR" evidence="2">
    <location>
        <begin position="232"/>
        <end position="267"/>
    </location>
</feature>
<evidence type="ECO:0000256" key="1">
    <source>
        <dbReference type="ARBA" id="ARBA00022737"/>
    </source>
</evidence>
<dbReference type="PANTHER" id="PTHR47926:SF347">
    <property type="entry name" value="PENTATRICOPEPTIDE REPEAT-CONTAINING PROTEIN"/>
    <property type="match status" value="1"/>
</dbReference>
<dbReference type="FunFam" id="1.25.40.10:FF:000242">
    <property type="entry name" value="Pentatricopeptide repeat-containing protein"/>
    <property type="match status" value="1"/>
</dbReference>
<dbReference type="InterPro" id="IPR046960">
    <property type="entry name" value="PPR_At4g14850-like_plant"/>
</dbReference>
<feature type="repeat" description="PPR" evidence="2">
    <location>
        <begin position="201"/>
        <end position="231"/>
    </location>
</feature>
<reference evidence="3 4" key="1">
    <citation type="journal article" date="2017" name="Nature">
        <title>The Apostasia genome and the evolution of orchids.</title>
        <authorList>
            <person name="Zhang G.Q."/>
            <person name="Liu K.W."/>
            <person name="Li Z."/>
            <person name="Lohaus R."/>
            <person name="Hsiao Y.Y."/>
            <person name="Niu S.C."/>
            <person name="Wang J.Y."/>
            <person name="Lin Y.C."/>
            <person name="Xu Q."/>
            <person name="Chen L.J."/>
            <person name="Yoshida K."/>
            <person name="Fujiwara S."/>
            <person name="Wang Z.W."/>
            <person name="Zhang Y.Q."/>
            <person name="Mitsuda N."/>
            <person name="Wang M."/>
            <person name="Liu G.H."/>
            <person name="Pecoraro L."/>
            <person name="Huang H.X."/>
            <person name="Xiao X.J."/>
            <person name="Lin M."/>
            <person name="Wu X.Y."/>
            <person name="Wu W.L."/>
            <person name="Chen Y.Y."/>
            <person name="Chang S.B."/>
            <person name="Sakamoto S."/>
            <person name="Ohme-Takagi M."/>
            <person name="Yagi M."/>
            <person name="Zeng S.J."/>
            <person name="Shen C.Y."/>
            <person name="Yeh C.M."/>
            <person name="Luo Y.B."/>
            <person name="Tsai W.C."/>
            <person name="Van de Peer Y."/>
            <person name="Liu Z.J."/>
        </authorList>
    </citation>
    <scope>NUCLEOTIDE SEQUENCE [LARGE SCALE GENOMIC DNA]</scope>
    <source>
        <strain evidence="4">cv. Shenzhen</strain>
        <tissue evidence="3">Stem</tissue>
    </source>
</reference>
<dbReference type="EMBL" id="KZ452001">
    <property type="protein sequence ID" value="PKA52745.1"/>
    <property type="molecule type" value="Genomic_DNA"/>
</dbReference>
<dbReference type="PANTHER" id="PTHR47926">
    <property type="entry name" value="PENTATRICOPEPTIDE REPEAT-CONTAINING PROTEIN"/>
    <property type="match status" value="1"/>
</dbReference>
<keyword evidence="1" id="KW-0677">Repeat</keyword>
<keyword evidence="3" id="KW-0378">Hydrolase</keyword>
<organism evidence="3 4">
    <name type="scientific">Apostasia shenzhenica</name>
    <dbReference type="NCBI Taxonomy" id="1088818"/>
    <lineage>
        <taxon>Eukaryota</taxon>
        <taxon>Viridiplantae</taxon>
        <taxon>Streptophyta</taxon>
        <taxon>Embryophyta</taxon>
        <taxon>Tracheophyta</taxon>
        <taxon>Spermatophyta</taxon>
        <taxon>Magnoliopsida</taxon>
        <taxon>Liliopsida</taxon>
        <taxon>Asparagales</taxon>
        <taxon>Orchidaceae</taxon>
        <taxon>Apostasioideae</taxon>
        <taxon>Apostasia</taxon>
    </lineage>
</organism>
<proteinExistence type="predicted"/>
<dbReference type="PROSITE" id="PS51375">
    <property type="entry name" value="PPR"/>
    <property type="match status" value="3"/>
</dbReference>
<dbReference type="Pfam" id="PF01535">
    <property type="entry name" value="PPR"/>
    <property type="match status" value="3"/>
</dbReference>
<dbReference type="Proteomes" id="UP000236161">
    <property type="component" value="Unassembled WGS sequence"/>
</dbReference>
<feature type="repeat" description="PPR" evidence="2">
    <location>
        <begin position="335"/>
        <end position="369"/>
    </location>
</feature>
<gene>
    <name evidence="3" type="primary">PCMP-E70</name>
    <name evidence="3" type="ORF">AXF42_Ash001726</name>
</gene>
<protein>
    <submittedName>
        <fullName evidence="3">Pentatricopeptide repeat-containing protein</fullName>
        <ecNumber evidence="3">3.4.24.-</ecNumber>
    </submittedName>
</protein>
<keyword evidence="4" id="KW-1185">Reference proteome</keyword>
<name>A0A2I0AB56_9ASPA</name>
<dbReference type="AlphaFoldDB" id="A0A2I0AB56"/>
<dbReference type="Gene3D" id="1.25.40.10">
    <property type="entry name" value="Tetratricopeptide repeat domain"/>
    <property type="match status" value="3"/>
</dbReference>